<name>A0A8S0WVL4_CYCAE</name>
<proteinExistence type="predicted"/>
<evidence type="ECO:0000256" key="1">
    <source>
        <dbReference type="SAM" id="MobiDB-lite"/>
    </source>
</evidence>
<evidence type="ECO:0000313" key="3">
    <source>
        <dbReference type="Proteomes" id="UP000467700"/>
    </source>
</evidence>
<gene>
    <name evidence="2" type="ORF">AAE3_LOCUS9378</name>
</gene>
<sequence length="142" mass="15378">MPSKPNTQLQPPPPPPVLNDDPQTPSRREGCHTSSIRYAAPYNGGYGGYGGGYPPNGHGNAGTLREKKSLDFSLLRKFALNQTVQINVQGNGWLLGTVVAVLKTVRALTGTHVKVRYTNNGRSEEDVFENDPSYILPCSPSN</sequence>
<dbReference type="OrthoDB" id="3060018at2759"/>
<keyword evidence="3" id="KW-1185">Reference proteome</keyword>
<reference evidence="2 3" key="1">
    <citation type="submission" date="2020-01" db="EMBL/GenBank/DDBJ databases">
        <authorList>
            <person name="Gupta K D."/>
        </authorList>
    </citation>
    <scope>NUCLEOTIDE SEQUENCE [LARGE SCALE GENOMIC DNA]</scope>
</reference>
<feature type="region of interest" description="Disordered" evidence="1">
    <location>
        <begin position="1"/>
        <end position="33"/>
    </location>
</feature>
<dbReference type="AlphaFoldDB" id="A0A8S0WVL4"/>
<comment type="caution">
    <text evidence="2">The sequence shown here is derived from an EMBL/GenBank/DDBJ whole genome shotgun (WGS) entry which is preliminary data.</text>
</comment>
<accession>A0A8S0WVL4</accession>
<organism evidence="2 3">
    <name type="scientific">Cyclocybe aegerita</name>
    <name type="common">Black poplar mushroom</name>
    <name type="synonym">Agrocybe aegerita</name>
    <dbReference type="NCBI Taxonomy" id="1973307"/>
    <lineage>
        <taxon>Eukaryota</taxon>
        <taxon>Fungi</taxon>
        <taxon>Dikarya</taxon>
        <taxon>Basidiomycota</taxon>
        <taxon>Agaricomycotina</taxon>
        <taxon>Agaricomycetes</taxon>
        <taxon>Agaricomycetidae</taxon>
        <taxon>Agaricales</taxon>
        <taxon>Agaricineae</taxon>
        <taxon>Bolbitiaceae</taxon>
        <taxon>Cyclocybe</taxon>
    </lineage>
</organism>
<dbReference type="EMBL" id="CACVBS010000057">
    <property type="protein sequence ID" value="CAA7266856.1"/>
    <property type="molecule type" value="Genomic_DNA"/>
</dbReference>
<protein>
    <submittedName>
        <fullName evidence="2">Uncharacterized protein</fullName>
    </submittedName>
</protein>
<evidence type="ECO:0000313" key="2">
    <source>
        <dbReference type="EMBL" id="CAA7266856.1"/>
    </source>
</evidence>
<dbReference type="Proteomes" id="UP000467700">
    <property type="component" value="Unassembled WGS sequence"/>
</dbReference>